<name>A0A4P7GM15_9ACTN</name>
<dbReference type="Gene3D" id="3.90.1200.10">
    <property type="match status" value="1"/>
</dbReference>
<evidence type="ECO:0000259" key="1">
    <source>
        <dbReference type="Pfam" id="PF01636"/>
    </source>
</evidence>
<dbReference type="InterPro" id="IPR011009">
    <property type="entry name" value="Kinase-like_dom_sf"/>
</dbReference>
<protein>
    <submittedName>
        <fullName evidence="2">Phosphotransferase family protein</fullName>
    </submittedName>
</protein>
<dbReference type="SUPFAM" id="SSF56112">
    <property type="entry name" value="Protein kinase-like (PK-like)"/>
    <property type="match status" value="1"/>
</dbReference>
<reference evidence="2 3" key="1">
    <citation type="submission" date="2019-03" db="EMBL/GenBank/DDBJ databases">
        <title>Three New Species of Nocardioides, Nocardioides euryhalodurans sp. nov., Nocardioides seonyuensis sp. nov. and Nocardioides eburneoflavus sp. nov., Iolated from Soil.</title>
        <authorList>
            <person name="Roh S.G."/>
            <person name="Lee C."/>
            <person name="Kim M.-K."/>
            <person name="Kim S.B."/>
        </authorList>
    </citation>
    <scope>NUCLEOTIDE SEQUENCE [LARGE SCALE GENOMIC DNA]</scope>
    <source>
        <strain evidence="2 3">MMS17-SY117</strain>
    </source>
</reference>
<organism evidence="2 3">
    <name type="scientific">Nocardioides euryhalodurans</name>
    <dbReference type="NCBI Taxonomy" id="2518370"/>
    <lineage>
        <taxon>Bacteria</taxon>
        <taxon>Bacillati</taxon>
        <taxon>Actinomycetota</taxon>
        <taxon>Actinomycetes</taxon>
        <taxon>Propionibacteriales</taxon>
        <taxon>Nocardioidaceae</taxon>
        <taxon>Nocardioides</taxon>
    </lineage>
</organism>
<proteinExistence type="predicted"/>
<dbReference type="InterPro" id="IPR041726">
    <property type="entry name" value="ACAD10_11_N"/>
</dbReference>
<accession>A0A4P7GM15</accession>
<dbReference type="RefSeq" id="WP_135078067.1">
    <property type="nucleotide sequence ID" value="NZ_CP038267.1"/>
</dbReference>
<dbReference type="Proteomes" id="UP000294894">
    <property type="component" value="Chromosome"/>
</dbReference>
<dbReference type="KEGG" id="noy:EXE57_12755"/>
<sequence>MSDRTTDVRDEDAFDVGAVAAWLREHAAEGWRDRLRGTPEVRQFPGGASNLTYLLTYEHDAVILRRPPGGAKARGAHDMGREHRIQAALAPVFPLVPEMVAHCDDDAVIGSPFYVMTRVEGVIPRRELGVDLDPRQTATLCGNFWDVLVQLHSVDLEAAGLDTLGRGEGYVARQVSGWTTRLGNARTDDLGDWSDITGWLDEQQPADVAGCLVHNDFRLDNVVLSPEDPVRLAGVLDWEMATVGDPLMDLGGSLSYWVQEDDDDFFRRFRRQPSNAPGMWSREQVVDYYSERTGRTVTAEQWRFYEVFGLFRLAVIAQQIWYRYALGQTTNEAYAVFGPAVGNLEQRCRRVVGA</sequence>
<feature type="domain" description="Aminoglycoside phosphotransferase" evidence="1">
    <location>
        <begin position="40"/>
        <end position="274"/>
    </location>
</feature>
<dbReference type="EMBL" id="CP038267">
    <property type="protein sequence ID" value="QBR93043.1"/>
    <property type="molecule type" value="Genomic_DNA"/>
</dbReference>
<dbReference type="Pfam" id="PF01636">
    <property type="entry name" value="APH"/>
    <property type="match status" value="1"/>
</dbReference>
<dbReference type="AlphaFoldDB" id="A0A4P7GM15"/>
<dbReference type="CDD" id="cd05154">
    <property type="entry name" value="ACAD10_11_N-like"/>
    <property type="match status" value="1"/>
</dbReference>
<dbReference type="Gene3D" id="3.30.200.20">
    <property type="entry name" value="Phosphorylase Kinase, domain 1"/>
    <property type="match status" value="1"/>
</dbReference>
<evidence type="ECO:0000313" key="2">
    <source>
        <dbReference type="EMBL" id="QBR93043.1"/>
    </source>
</evidence>
<dbReference type="PANTHER" id="PTHR47829">
    <property type="entry name" value="HYDROLASE, PUTATIVE (AFU_ORTHOLOGUE AFUA_1G12880)-RELATED"/>
    <property type="match status" value="1"/>
</dbReference>
<gene>
    <name evidence="2" type="ORF">EXE57_12755</name>
</gene>
<dbReference type="InterPro" id="IPR002575">
    <property type="entry name" value="Aminoglycoside_PTrfase"/>
</dbReference>
<keyword evidence="2" id="KW-0808">Transferase</keyword>
<evidence type="ECO:0000313" key="3">
    <source>
        <dbReference type="Proteomes" id="UP000294894"/>
    </source>
</evidence>
<dbReference type="InterPro" id="IPR052898">
    <property type="entry name" value="ACAD10-like"/>
</dbReference>
<dbReference type="OrthoDB" id="3806873at2"/>
<dbReference type="PANTHER" id="PTHR47829:SF1">
    <property type="entry name" value="HAD FAMILY PHOSPHATASE"/>
    <property type="match status" value="1"/>
</dbReference>
<dbReference type="GO" id="GO:0016740">
    <property type="term" value="F:transferase activity"/>
    <property type="evidence" value="ECO:0007669"/>
    <property type="project" value="UniProtKB-KW"/>
</dbReference>
<keyword evidence="3" id="KW-1185">Reference proteome</keyword>